<evidence type="ECO:0000259" key="1">
    <source>
        <dbReference type="PROSITE" id="PS51534"/>
    </source>
</evidence>
<keyword evidence="5" id="KW-1185">Reference proteome</keyword>
<organism evidence="2 4">
    <name type="scientific">Burkholderia glumae</name>
    <name type="common">Pseudomonas glumae</name>
    <dbReference type="NCBI Taxonomy" id="337"/>
    <lineage>
        <taxon>Bacteria</taxon>
        <taxon>Pseudomonadati</taxon>
        <taxon>Pseudomonadota</taxon>
        <taxon>Betaproteobacteria</taxon>
        <taxon>Burkholderiales</taxon>
        <taxon>Burkholderiaceae</taxon>
        <taxon>Burkholderia</taxon>
    </lineage>
</organism>
<evidence type="ECO:0000313" key="4">
    <source>
        <dbReference type="Proteomes" id="UP000594892"/>
    </source>
</evidence>
<proteinExistence type="predicted"/>
<reference evidence="2 4" key="1">
    <citation type="submission" date="2020-12" db="EMBL/GenBank/DDBJ databases">
        <title>FDA dAtabase for Regulatory Grade micrObial Sequences (FDA-ARGOS): Supporting development and validation of Infectious Disease Dx tests.</title>
        <authorList>
            <person name="Minogue T."/>
            <person name="Wolcott M."/>
            <person name="Wasieloski L."/>
            <person name="Aguilar W."/>
            <person name="Moore D."/>
            <person name="Jaissle J."/>
            <person name="Tallon L."/>
            <person name="Sadzewicz L."/>
            <person name="Zhao X."/>
            <person name="Boylan J."/>
            <person name="Ott S."/>
            <person name="Bowen H."/>
            <person name="Vavikolanu K."/>
            <person name="Mehta A."/>
            <person name="Aluvathingal J."/>
            <person name="Nadendla S."/>
            <person name="Yan Y."/>
            <person name="Sichtig H."/>
        </authorList>
    </citation>
    <scope>NUCLEOTIDE SEQUENCE [LARGE SCALE GENOMIC DNA]</scope>
    <source>
        <strain evidence="2 4">FDAARGOS_949</strain>
    </source>
</reference>
<dbReference type="EMBL" id="CP099587">
    <property type="protein sequence ID" value="USS47003.1"/>
    <property type="molecule type" value="Genomic_DNA"/>
</dbReference>
<dbReference type="Gene3D" id="3.40.50.10140">
    <property type="entry name" value="Toll/interleukin-1 receptor homology (TIR) domain"/>
    <property type="match status" value="1"/>
</dbReference>
<dbReference type="Pfam" id="PF13676">
    <property type="entry name" value="TIR_2"/>
    <property type="match status" value="1"/>
</dbReference>
<dbReference type="Proteomes" id="UP000594892">
    <property type="component" value="Chromosome 2"/>
</dbReference>
<dbReference type="InterPro" id="IPR013568">
    <property type="entry name" value="SEFIR_dom"/>
</dbReference>
<accession>A0AAP9Y3Q8</accession>
<evidence type="ECO:0000313" key="3">
    <source>
        <dbReference type="EMBL" id="USS47003.1"/>
    </source>
</evidence>
<keyword evidence="2" id="KW-0675">Receptor</keyword>
<name>A0AAP9Y3Q8_BURGL</name>
<gene>
    <name evidence="2" type="ORF">I6H06_18135</name>
    <name evidence="3" type="ORF">NFI99_19200</name>
</gene>
<reference evidence="3" key="2">
    <citation type="submission" date="2022-06" db="EMBL/GenBank/DDBJ databases">
        <title>Draft genome sequence of Burkholderia glumae strain GR20004 isolated from rice panicle showing bacterial panicle blight.</title>
        <authorList>
            <person name="Choi S.Y."/>
            <person name="Lee Y.H."/>
        </authorList>
    </citation>
    <scope>NUCLEOTIDE SEQUENCE</scope>
    <source>
        <strain evidence="3">GR20004</strain>
    </source>
</reference>
<dbReference type="GeneID" id="45697389"/>
<dbReference type="SUPFAM" id="SSF52200">
    <property type="entry name" value="Toll/Interleukin receptor TIR domain"/>
    <property type="match status" value="1"/>
</dbReference>
<dbReference type="AlphaFoldDB" id="A0AAP9Y3Q8"/>
<protein>
    <submittedName>
        <fullName evidence="2">Toll/interleukin-1 receptor domain-containing protein</fullName>
    </submittedName>
</protein>
<dbReference type="EMBL" id="CP065601">
    <property type="protein sequence ID" value="QPQ94092.1"/>
    <property type="molecule type" value="Genomic_DNA"/>
</dbReference>
<dbReference type="Proteomes" id="UP001056386">
    <property type="component" value="Chromosome 1"/>
</dbReference>
<evidence type="ECO:0000313" key="5">
    <source>
        <dbReference type="Proteomes" id="UP001056386"/>
    </source>
</evidence>
<dbReference type="RefSeq" id="WP_012735044.1">
    <property type="nucleotide sequence ID" value="NZ_CP021074.1"/>
</dbReference>
<evidence type="ECO:0000313" key="2">
    <source>
        <dbReference type="EMBL" id="QPQ94092.1"/>
    </source>
</evidence>
<feature type="domain" description="SEFIR" evidence="1">
    <location>
        <begin position="6"/>
        <end position="137"/>
    </location>
</feature>
<dbReference type="GO" id="GO:0007165">
    <property type="term" value="P:signal transduction"/>
    <property type="evidence" value="ECO:0007669"/>
    <property type="project" value="InterPro"/>
</dbReference>
<sequence length="252" mass="28383">MTTNKIPKAFLSYSHDSLDHKKWVLDLAIRLRSNGVESIIDQWSLGPGDDLPHFMEQNLAIADRVLMICTENYVKKANTGAGGVGYEKMIVTADLLRRIDSNKVIPLIRQSGTHTVPTFLQSKLYLDFSRPDQMELAFDDLIRAIHGAPLYVAPPVSNNPFVPVADTPATKTGDGVLIAMRIVVALFEASSSNFISYRDILRKASISRIMLDIYIQEAIDQKLITWLESSKEYLKLENKGKHYAIQHKLIRN</sequence>
<dbReference type="InterPro" id="IPR035897">
    <property type="entry name" value="Toll_tir_struct_dom_sf"/>
</dbReference>
<dbReference type="InterPro" id="IPR000157">
    <property type="entry name" value="TIR_dom"/>
</dbReference>
<dbReference type="PROSITE" id="PS51534">
    <property type="entry name" value="SEFIR"/>
    <property type="match status" value="1"/>
</dbReference>